<dbReference type="Proteomes" id="UP000196485">
    <property type="component" value="Unassembled WGS sequence"/>
</dbReference>
<dbReference type="EMBL" id="FYAH01000002">
    <property type="protein sequence ID" value="SMY15831.1"/>
    <property type="molecule type" value="Genomic_DNA"/>
</dbReference>
<dbReference type="RefSeq" id="WP_087820019.1">
    <property type="nucleotide sequence ID" value="NZ_FYAH01000002.1"/>
</dbReference>
<keyword evidence="2" id="KW-1185">Reference proteome</keyword>
<reference evidence="2" key="1">
    <citation type="submission" date="2017-06" db="EMBL/GenBank/DDBJ databases">
        <authorList>
            <person name="Rodrigo-Torres L."/>
            <person name="Arahal R. D."/>
            <person name="Lucena T."/>
        </authorList>
    </citation>
    <scope>NUCLEOTIDE SEQUENCE [LARGE SCALE GENOMIC DNA]</scope>
    <source>
        <strain evidence="2">type strain: CECT 9192</strain>
    </source>
</reference>
<protein>
    <submittedName>
        <fullName evidence="1">Uncharacterized protein</fullName>
    </submittedName>
</protein>
<proteinExistence type="predicted"/>
<evidence type="ECO:0000313" key="1">
    <source>
        <dbReference type="EMBL" id="SMY15831.1"/>
    </source>
</evidence>
<dbReference type="AlphaFoldDB" id="A0A1Y6KUR4"/>
<organism evidence="1 2">
    <name type="scientific">Photobacterium aquimaris</name>
    <dbReference type="NCBI Taxonomy" id="512643"/>
    <lineage>
        <taxon>Bacteria</taxon>
        <taxon>Pseudomonadati</taxon>
        <taxon>Pseudomonadota</taxon>
        <taxon>Gammaproteobacteria</taxon>
        <taxon>Vibrionales</taxon>
        <taxon>Vibrionaceae</taxon>
        <taxon>Photobacterium</taxon>
    </lineage>
</organism>
<accession>A0A1Y6KUR4</accession>
<evidence type="ECO:0000313" key="2">
    <source>
        <dbReference type="Proteomes" id="UP000196485"/>
    </source>
</evidence>
<gene>
    <name evidence="1" type="ORF">PAQU9191_01062</name>
</gene>
<name>A0A1Y6KUR4_9GAMM</name>
<sequence length="237" mass="26672">MKRDIALLVAEAPWFSFKDNRDQASGIPFFTGVKQFVNKSSKESQLNIYSCDYYDNNSLKYALKYLTDTEENIQILYIGGHGNGKNVADASLKKISDMVKERGRNIKGLIVSSCLAASKDTLSDSTSWGVDADRLNIVSGPNWVFSYKYSVNWFESVLLETAIIKEFSSEYIAQGKLNSKNSIIQCFKNALLSFDLEMEFAVDNNEESKTLAESIRCWVRPQGSSFAVDVTEELLKK</sequence>